<keyword evidence="1" id="KW-0472">Membrane</keyword>
<dbReference type="Proteomes" id="UP000663929">
    <property type="component" value="Chromosome"/>
</dbReference>
<proteinExistence type="predicted"/>
<evidence type="ECO:0000313" key="3">
    <source>
        <dbReference type="Proteomes" id="UP000663929"/>
    </source>
</evidence>
<feature type="transmembrane region" description="Helical" evidence="1">
    <location>
        <begin position="487"/>
        <end position="505"/>
    </location>
</feature>
<feature type="transmembrane region" description="Helical" evidence="1">
    <location>
        <begin position="82"/>
        <end position="102"/>
    </location>
</feature>
<feature type="transmembrane region" description="Helical" evidence="1">
    <location>
        <begin position="43"/>
        <end position="61"/>
    </location>
</feature>
<dbReference type="RefSeq" id="WP_237377642.1">
    <property type="nucleotide sequence ID" value="NZ_CP071793.1"/>
</dbReference>
<gene>
    <name evidence="2" type="ORF">J3U87_20520</name>
</gene>
<sequence>MSDFLFFNVKCEASRKGIAFLILFPILLLVYSGTHLHASRPDLVIWSLVALLLFAIGLPFPRRGLLEGTLPLTRRQIEMANLLTPMAYLVPGGFLVAIALAFRFGGAIVWQVSAQISTVVAAITTLAVFAKPTREQDGTIMCEPAVQRSVLMLTLGINAGIWLDPVVAYLLLPIGPLTFASGLWLIRKGAVPRERFRSKADLKSRWRGRRSVNDSTETGLWHSHVSVIYPRWLFPTATFLVPIGGTGFWFVNDGRGFIYGMWIAWMAFLFSQLSLLGIIYRGYYAHLPFSPRLSCRLTLLPTWVVLIVTALSLAQVDRLWSVHFLDGSSRVQSENLGRHLPNAFMTCEKKDAVPDIVLGNERHRPLTLPVIGDIVAYNPYDPGQDPSKAFAFHQTRRKIRDFFGVHLSEAAMEDLFHEWTLRHPNEPVNEFLFEVVNRYMDDGVLGWMNWKQRTGLVLTALLAVMVISTLFLKLLTITGKVIPFKHMTWVSLFLGCSILMAGVLYLELGNTQSLLFFYLMEEHTALTYAAWILIMAALYVKFEDYYARARPPV</sequence>
<protein>
    <submittedName>
        <fullName evidence="2">Uncharacterized protein</fullName>
    </submittedName>
</protein>
<dbReference type="EMBL" id="CP071793">
    <property type="protein sequence ID" value="QTD47978.1"/>
    <property type="molecule type" value="Genomic_DNA"/>
</dbReference>
<name>A0A8A4TGX5_SULCO</name>
<feature type="transmembrane region" description="Helical" evidence="1">
    <location>
        <begin position="455"/>
        <end position="475"/>
    </location>
</feature>
<accession>A0A8A4TGX5</accession>
<keyword evidence="1" id="KW-0812">Transmembrane</keyword>
<feature type="transmembrane region" description="Helical" evidence="1">
    <location>
        <begin position="293"/>
        <end position="314"/>
    </location>
</feature>
<feature type="transmembrane region" description="Helical" evidence="1">
    <location>
        <begin position="18"/>
        <end position="37"/>
    </location>
</feature>
<reference evidence="2" key="1">
    <citation type="submission" date="2021-03" db="EMBL/GenBank/DDBJ databases">
        <title>Acanthopleuribacteraceae sp. M133.</title>
        <authorList>
            <person name="Wang G."/>
        </authorList>
    </citation>
    <scope>NUCLEOTIDE SEQUENCE</scope>
    <source>
        <strain evidence="2">M133</strain>
    </source>
</reference>
<evidence type="ECO:0000313" key="2">
    <source>
        <dbReference type="EMBL" id="QTD47978.1"/>
    </source>
</evidence>
<organism evidence="2 3">
    <name type="scientific">Sulfidibacter corallicola</name>
    <dbReference type="NCBI Taxonomy" id="2818388"/>
    <lineage>
        <taxon>Bacteria</taxon>
        <taxon>Pseudomonadati</taxon>
        <taxon>Acidobacteriota</taxon>
        <taxon>Holophagae</taxon>
        <taxon>Acanthopleuribacterales</taxon>
        <taxon>Acanthopleuribacteraceae</taxon>
        <taxon>Sulfidibacter</taxon>
    </lineage>
</organism>
<evidence type="ECO:0000256" key="1">
    <source>
        <dbReference type="SAM" id="Phobius"/>
    </source>
</evidence>
<feature type="transmembrane region" description="Helical" evidence="1">
    <location>
        <begin position="108"/>
        <end position="129"/>
    </location>
</feature>
<keyword evidence="3" id="KW-1185">Reference proteome</keyword>
<feature type="transmembrane region" description="Helical" evidence="1">
    <location>
        <begin position="141"/>
        <end position="161"/>
    </location>
</feature>
<keyword evidence="1" id="KW-1133">Transmembrane helix</keyword>
<feature type="transmembrane region" description="Helical" evidence="1">
    <location>
        <begin position="257"/>
        <end position="281"/>
    </location>
</feature>
<dbReference type="AlphaFoldDB" id="A0A8A4TGX5"/>
<dbReference type="KEGG" id="scor:J3U87_20520"/>
<feature type="transmembrane region" description="Helical" evidence="1">
    <location>
        <begin position="525"/>
        <end position="542"/>
    </location>
</feature>
<feature type="transmembrane region" description="Helical" evidence="1">
    <location>
        <begin position="232"/>
        <end position="251"/>
    </location>
</feature>